<feature type="transmembrane region" description="Helical" evidence="1">
    <location>
        <begin position="59"/>
        <end position="85"/>
    </location>
</feature>
<evidence type="ECO:0008006" key="4">
    <source>
        <dbReference type="Google" id="ProtNLM"/>
    </source>
</evidence>
<organism evidence="2 3">
    <name type="scientific">Rothia nasimurium</name>
    <dbReference type="NCBI Taxonomy" id="85336"/>
    <lineage>
        <taxon>Bacteria</taxon>
        <taxon>Bacillati</taxon>
        <taxon>Actinomycetota</taxon>
        <taxon>Actinomycetes</taxon>
        <taxon>Micrococcales</taxon>
        <taxon>Micrococcaceae</taxon>
        <taxon>Rothia</taxon>
    </lineage>
</organism>
<keyword evidence="3" id="KW-1185">Reference proteome</keyword>
<protein>
    <recommendedName>
        <fullName evidence="4">Alkaline shock response membrane anchor protein AmaP</fullName>
    </recommendedName>
</protein>
<keyword evidence="1" id="KW-0812">Transmembrane</keyword>
<evidence type="ECO:0000313" key="3">
    <source>
        <dbReference type="Proteomes" id="UP000192359"/>
    </source>
</evidence>
<dbReference type="Proteomes" id="UP000192359">
    <property type="component" value="Unassembled WGS sequence"/>
</dbReference>
<comment type="caution">
    <text evidence="2">The sequence shown here is derived from an EMBL/GenBank/DDBJ whole genome shotgun (WGS) entry which is preliminary data.</text>
</comment>
<evidence type="ECO:0000313" key="2">
    <source>
        <dbReference type="EMBL" id="ORC17467.1"/>
    </source>
</evidence>
<gene>
    <name evidence="2" type="ORF">A7979_03365</name>
</gene>
<accession>A0A1Y1RQK8</accession>
<sequence length="185" mass="19730">MGRRETHSSRSFATVLLALALIVILVWCGTELVRAALGLTPLLLSGEKAFSAFFSAPELLPGPLGIALGVLFSLAGLFLIFLACAPGSLNRHRARTGRFAFVVDDRVLAATLSAAIRKQTGLTRDQVVTRVSARRVLITVTPTSGHRVDAQELTDMAQATIDSYALTPAPQARVQIEKQGVISHG</sequence>
<proteinExistence type="predicted"/>
<dbReference type="EMBL" id="LXWF01000033">
    <property type="protein sequence ID" value="ORC17467.1"/>
    <property type="molecule type" value="Genomic_DNA"/>
</dbReference>
<evidence type="ECO:0000256" key="1">
    <source>
        <dbReference type="SAM" id="Phobius"/>
    </source>
</evidence>
<dbReference type="AlphaFoldDB" id="A0A1Y1RQK8"/>
<keyword evidence="1" id="KW-0472">Membrane</keyword>
<name>A0A1Y1RQK8_9MICC</name>
<keyword evidence="1" id="KW-1133">Transmembrane helix</keyword>
<reference evidence="2 3" key="1">
    <citation type="submission" date="2016-05" db="EMBL/GenBank/DDBJ databases">
        <title>Draft genome sequence of a porcine commensal Rothia nasimurium.</title>
        <authorList>
            <person name="Gaiser R.A."/>
            <person name="Van Baarlen P."/>
            <person name="Wells J.M."/>
        </authorList>
    </citation>
    <scope>NUCLEOTIDE SEQUENCE [LARGE SCALE GENOMIC DNA]</scope>
    <source>
        <strain evidence="2 3">PT-32</strain>
    </source>
</reference>